<protein>
    <submittedName>
        <fullName evidence="2">Uncharacterized protein</fullName>
    </submittedName>
</protein>
<proteinExistence type="predicted"/>
<dbReference type="WBParaSite" id="L893_g31726.t1">
    <property type="protein sequence ID" value="L893_g31726.t1"/>
    <property type="gene ID" value="L893_g31726"/>
</dbReference>
<evidence type="ECO:0000313" key="1">
    <source>
        <dbReference type="Proteomes" id="UP000095287"/>
    </source>
</evidence>
<reference evidence="2" key="1">
    <citation type="submission" date="2016-11" db="UniProtKB">
        <authorList>
            <consortium name="WormBaseParasite"/>
        </authorList>
    </citation>
    <scope>IDENTIFICATION</scope>
</reference>
<sequence>MYASTLFVDVCISDRLYAAPKSEDIIHSPNNVFGHVPHHLDSAFLLATSPETLARACTFAIDISELFCTT</sequence>
<keyword evidence="1" id="KW-1185">Reference proteome</keyword>
<evidence type="ECO:0000313" key="2">
    <source>
        <dbReference type="WBParaSite" id="L893_g31726.t1"/>
    </source>
</evidence>
<dbReference type="AlphaFoldDB" id="A0A1I8A1T8"/>
<organism evidence="1 2">
    <name type="scientific">Steinernema glaseri</name>
    <dbReference type="NCBI Taxonomy" id="37863"/>
    <lineage>
        <taxon>Eukaryota</taxon>
        <taxon>Metazoa</taxon>
        <taxon>Ecdysozoa</taxon>
        <taxon>Nematoda</taxon>
        <taxon>Chromadorea</taxon>
        <taxon>Rhabditida</taxon>
        <taxon>Tylenchina</taxon>
        <taxon>Panagrolaimomorpha</taxon>
        <taxon>Strongyloidoidea</taxon>
        <taxon>Steinernematidae</taxon>
        <taxon>Steinernema</taxon>
    </lineage>
</organism>
<dbReference type="Proteomes" id="UP000095287">
    <property type="component" value="Unplaced"/>
</dbReference>
<name>A0A1I8A1T8_9BILA</name>
<accession>A0A1I8A1T8</accession>